<dbReference type="InterPro" id="IPR006145">
    <property type="entry name" value="PsdUridine_synth_RsuA/RluA"/>
</dbReference>
<dbReference type="Proteomes" id="UP001165677">
    <property type="component" value="Unassembled WGS sequence"/>
</dbReference>
<dbReference type="PROSITE" id="PS01129">
    <property type="entry name" value="PSI_RLU"/>
    <property type="match status" value="1"/>
</dbReference>
<sequence length="559" mass="64475">MSKSLFQPFETNISGISLPEKFTFPFYYEPHELSIIAATELQSYLETQTDFEHNFGLKENQEGLVIGKMFGVLVCKNQEDELGYLWAFSGKLAGVNHHSYFVPTIFDMLHEDGFFRKEEEVLNAINRQIEILENSDELQSKKNQLETTKIEALSDIQNQKDKIKMLKIERDERRISFTNLSSSEIEQLELELSEESKKESILLKKMTKYWNFQIENAQKEVNLILDTINQLKDERRLKSGALQQKLFAEYSFLNQFGERKSIGEIFNNNPPAGAGECAAPKLLHYAFELNLKPIAMAEFWWGQSPKSEIRKHKQFYPACKSKCEPILMSHMLNGLDMEANPFQENPAEGKDIEIVFEDEVLAVINKPAEFLSVPGKIISDSVYQRVKELYPNATGPLIVHRLDMSTSGLMLIAKDEETYVKLQSQFIKRTIKKRYVALLDGVLTEEQGFIDLPLRVDLDDRPRQLVCYEHGKPAQTKWKKIEVRNNQTLVYFYPITGRTHQLRVHASHELGLKTPIVGDDLYGTKANRLHLHAESLTFEHPVSKKQITLKAEIQFYKKG</sequence>
<protein>
    <submittedName>
        <fullName evidence="3">RluA family pseudouridine synthase</fullName>
    </submittedName>
</protein>
<dbReference type="InterPro" id="IPR020103">
    <property type="entry name" value="PsdUridine_synth_cat_dom_sf"/>
</dbReference>
<feature type="domain" description="Pseudouridine synthase RsuA/RluA-like" evidence="2">
    <location>
        <begin position="361"/>
        <end position="508"/>
    </location>
</feature>
<reference evidence="3" key="1">
    <citation type="submission" date="2022-10" db="EMBL/GenBank/DDBJ databases">
        <title>Flavobacterium sp. nov., a bacterium isolated from lake sediment.</title>
        <authorList>
            <person name="Qu J.-H."/>
        </authorList>
    </citation>
    <scope>NUCLEOTIDE SEQUENCE</scope>
    <source>
        <strain evidence="3">TH16-21</strain>
    </source>
</reference>
<dbReference type="RefSeq" id="WP_264369524.1">
    <property type="nucleotide sequence ID" value="NZ_JAPCIO010000007.1"/>
</dbReference>
<evidence type="ECO:0000313" key="3">
    <source>
        <dbReference type="EMBL" id="MCW1148815.1"/>
    </source>
</evidence>
<dbReference type="CDD" id="cd02869">
    <property type="entry name" value="PseudoU_synth_RluA_like"/>
    <property type="match status" value="1"/>
</dbReference>
<dbReference type="PANTHER" id="PTHR21600">
    <property type="entry name" value="MITOCHONDRIAL RNA PSEUDOURIDINE SYNTHASE"/>
    <property type="match status" value="1"/>
</dbReference>
<dbReference type="PANTHER" id="PTHR21600:SF89">
    <property type="entry name" value="RIBOSOMAL LARGE SUBUNIT PSEUDOURIDINE SYNTHASE A"/>
    <property type="match status" value="1"/>
</dbReference>
<keyword evidence="1" id="KW-0175">Coiled coil</keyword>
<dbReference type="InterPro" id="IPR006224">
    <property type="entry name" value="PsdUridine_synth_RluA-like_CS"/>
</dbReference>
<dbReference type="SUPFAM" id="SSF55120">
    <property type="entry name" value="Pseudouridine synthase"/>
    <property type="match status" value="1"/>
</dbReference>
<gene>
    <name evidence="3" type="ORF">OJ995_11355</name>
</gene>
<feature type="coiled-coil region" evidence="1">
    <location>
        <begin position="115"/>
        <end position="234"/>
    </location>
</feature>
<proteinExistence type="predicted"/>
<comment type="caution">
    <text evidence="3">The sequence shown here is derived from an EMBL/GenBank/DDBJ whole genome shotgun (WGS) entry which is preliminary data.</text>
</comment>
<name>A0ABT3EJR6_9FLAO</name>
<keyword evidence="4" id="KW-1185">Reference proteome</keyword>
<dbReference type="InterPro" id="IPR050188">
    <property type="entry name" value="RluA_PseudoU_synthase"/>
</dbReference>
<dbReference type="Pfam" id="PF00849">
    <property type="entry name" value="PseudoU_synth_2"/>
    <property type="match status" value="1"/>
</dbReference>
<accession>A0ABT3EJR6</accession>
<dbReference type="Gene3D" id="3.30.2350.10">
    <property type="entry name" value="Pseudouridine synthase"/>
    <property type="match status" value="1"/>
</dbReference>
<dbReference type="EMBL" id="JAPCIO010000007">
    <property type="protein sequence ID" value="MCW1148815.1"/>
    <property type="molecule type" value="Genomic_DNA"/>
</dbReference>
<organism evidence="3 4">
    <name type="scientific">Flavobacterium lacisediminis</name>
    <dbReference type="NCBI Taxonomy" id="2989705"/>
    <lineage>
        <taxon>Bacteria</taxon>
        <taxon>Pseudomonadati</taxon>
        <taxon>Bacteroidota</taxon>
        <taxon>Flavobacteriia</taxon>
        <taxon>Flavobacteriales</taxon>
        <taxon>Flavobacteriaceae</taxon>
        <taxon>Flavobacterium</taxon>
    </lineage>
</organism>
<evidence type="ECO:0000259" key="2">
    <source>
        <dbReference type="Pfam" id="PF00849"/>
    </source>
</evidence>
<evidence type="ECO:0000313" key="4">
    <source>
        <dbReference type="Proteomes" id="UP001165677"/>
    </source>
</evidence>
<evidence type="ECO:0000256" key="1">
    <source>
        <dbReference type="SAM" id="Coils"/>
    </source>
</evidence>